<feature type="region of interest" description="Disordered" evidence="2">
    <location>
        <begin position="1149"/>
        <end position="1222"/>
    </location>
</feature>
<dbReference type="PANTHER" id="PTHR22929:SF0">
    <property type="entry name" value="TRANSCRIPTION FACTOR TFIIIB COMPONENT B'' HOMOLOG"/>
    <property type="match status" value="1"/>
</dbReference>
<sequence length="1943" mass="214659">MIRRSRISVKPNIRPGGRGLPSSQETKTTSDSQPEPVEKESQKEESICEPSTTVSSIPEGEPEGKQSCIEEKDQPSTDVAVGTTSQTEHASFKSSNTSTIQRRKRISALPNLAKPRTAHAASIPAAKKDLAPQPPSEVLPNSIPSNENSSSLLKCNELKKTNGNTPAKSPSRRTSVGKQQVKVPNKRTDTTEETESLSGTCVVPGNSDETKVVESHKVQSLASVENAKTQVSSFSGESSQKINTALSAVKPQLSSDRERIHKARKLREMLKNELRNEKLKLKKKTPAFDACVPLDRTKMTMRDFIYYLPDSNPMQSSLDDEQRVLDKGIGPSLTIEPEKVTLESPEKAAEDDEEELDNEENVQEDQLLVPRVKVAEDGSIIIDEESLTVEVQRTKGPNVVEEKDPIFERGSMTTYSSFRKSSYTKPWSNKETDMFFLAISMVGTDFSMIGQLFPHRARTEIKNKFKKEERANSWRIDKAFREKKPFDIEFFSQLLEKVRAEDEKMMNSKIKSSKIKPAKGKPKAKKNSSKLVKPDSLECNASEEEDGTTAEKENENSLNTKDLEGEGIASSQAAVKKRRVKKRSKSLKESADIATSEEVKSKEPMNNEQNEQMGSCLEIEDEVLDVMPPLEDFTGEQLLDSIVSETSQKTNKENDNDDVACPSDETLGEKPKRRQRLQKPKPCLASAGRKRAKASLDTQAKPEKSLDLLDVKDNAPEDISTCAPPSSMTVTKQKIKGSKRREDSDSDAEEEDDCGLIDIHEQMLNKPTRSGRIPKLVSHLVNVEDDDQLEDVPPVSPPVLETSPKNKTKGRPVQKSSSDKIRGKSEVLKKKQKPGKVTLVTLRASVQDEEIEDDVDESYMDEEASFSVNSEDVNKIPAFVPVGLRSPAILPMQVEETMEELEIVVNVPEIHCVVEPEQVHQYDVASDKSLEKNPEEEGVISAENHLEYEDVTDCLKPTDSQAGTLTLNDGNTEAAMTLLAMRNPMRQPHSPIVADKTTPGSSHDNVYSVAEDSPQPKNCFPVNTEEQLNEIPMLDTNQTVEISADSIEENVDDAGKPQTLASASDTCHVVTLQELGKETCVTDCSRQSYSNNPQFDSCFGSSSAAPLNITVSEEHLVVPTLHLENNKDQVLVLEKEEAVVITNEKTLEESNALHTQNRNRTHHRRSHFPKPKPNLAVASRRLLTRQPKSDVLKVDTGDESSEPQESTESDSVPEVQSDIVGKEASNEVTNITVTVSTSSEILSKTETKTVNDISEEFHVINQDLSQTRVNNHSDLEVLSNRMAVENSCTPLSNSSIDGQHINTDSSNISSMDIAVVESTQVAEGPDEKSIKQPFSGVMTFLSSDDALSRASNDHTPCISEKSSDPGTSSMNRSSTRRCRFPKPKPNLCKAGLQRRSKSSQSDLQLDNDEALEDTTPANNSKPLVEMCSPPNKDMKNDSITLKCDALEDQSRQCNAVKCPKEEKSLEDISRLQDEENEPLRENIIQPCIEETKFVASSNEEEIISASVTQQNEAIPATNGSQQEEQTFILTLFEIPPAELDPYEDDTTNLNTITAEILTPPLCVDVLPCEPAIQHLESSTTEVMPTMPECSSDTVIESGCSDQSAQWSETCLKRKFEQETDSMEQCSKKSLLATEQVENEEHHHVVYDKTMESFLSVDTEQILDLEDNQNENKYVNNVLEPVETLNEDIGPTGGEEPRLQSKKKSSEKSRSDRSWIKSKTSKKAEDTVRTSRRISKSAPHLVMPVTASLKDGADHMPDLDLAPPAEETAQSVLVDVSEPTAEDKNSHKNDPCSSKVGNKAADVPSVSATSLVRPGRKPRGFLSFISNKSDSDAALHVKTQRKATLKPVVNTIGGDRKRTSSLLTSSSDTDSVTLSPPQAVKVRLSSPDSCTKTQPEGSSLQTSFSPGSVKEDTIHEKESETDEEPTKVSQYFFSDIFTEVDEPD</sequence>
<dbReference type="InterPro" id="IPR039467">
    <property type="entry name" value="TFIIIB_B''_Myb"/>
</dbReference>
<feature type="compositionally biased region" description="Low complexity" evidence="2">
    <location>
        <begin position="1859"/>
        <end position="1874"/>
    </location>
</feature>
<feature type="compositionally biased region" description="Basic and acidic residues" evidence="2">
    <location>
        <begin position="1908"/>
        <end position="1917"/>
    </location>
</feature>
<reference evidence="4" key="1">
    <citation type="journal article" date="2021" name="Cell">
        <title>Tracing the genetic footprints of vertebrate landing in non-teleost ray-finned fishes.</title>
        <authorList>
            <person name="Bi X."/>
            <person name="Wang K."/>
            <person name="Yang L."/>
            <person name="Pan H."/>
            <person name="Jiang H."/>
            <person name="Wei Q."/>
            <person name="Fang M."/>
            <person name="Yu H."/>
            <person name="Zhu C."/>
            <person name="Cai Y."/>
            <person name="He Y."/>
            <person name="Gan X."/>
            <person name="Zeng H."/>
            <person name="Yu D."/>
            <person name="Zhu Y."/>
            <person name="Jiang H."/>
            <person name="Qiu Q."/>
            <person name="Yang H."/>
            <person name="Zhang Y.E."/>
            <person name="Wang W."/>
            <person name="Zhu M."/>
            <person name="He S."/>
            <person name="Zhang G."/>
        </authorList>
    </citation>
    <scope>NUCLEOTIDE SEQUENCE</scope>
    <source>
        <strain evidence="4">Bchr_001</strain>
    </source>
</reference>
<evidence type="ECO:0000256" key="2">
    <source>
        <dbReference type="SAM" id="MobiDB-lite"/>
    </source>
</evidence>
<feature type="compositionally biased region" description="Basic residues" evidence="2">
    <location>
        <begin position="1157"/>
        <end position="1170"/>
    </location>
</feature>
<dbReference type="CDD" id="cd00167">
    <property type="entry name" value="SANT"/>
    <property type="match status" value="1"/>
</dbReference>
<feature type="compositionally biased region" description="Polar residues" evidence="2">
    <location>
        <begin position="82"/>
        <end position="100"/>
    </location>
</feature>
<feature type="non-terminal residue" evidence="4">
    <location>
        <position position="1943"/>
    </location>
</feature>
<name>A0ABS2Z3L0_POLSE</name>
<feature type="compositionally biased region" description="Basic and acidic residues" evidence="2">
    <location>
        <begin position="1780"/>
        <end position="1789"/>
    </location>
</feature>
<dbReference type="InterPro" id="IPR009057">
    <property type="entry name" value="Homeodomain-like_sf"/>
</dbReference>
<dbReference type="EMBL" id="JAAWVN010017907">
    <property type="protein sequence ID" value="MBN3292693.1"/>
    <property type="molecule type" value="Genomic_DNA"/>
</dbReference>
<evidence type="ECO:0000259" key="3">
    <source>
        <dbReference type="SMART" id="SM00717"/>
    </source>
</evidence>
<feature type="compositionally biased region" description="Polar residues" evidence="2">
    <location>
        <begin position="723"/>
        <end position="732"/>
    </location>
</feature>
<feature type="compositionally biased region" description="Basic and acidic residues" evidence="2">
    <location>
        <begin position="1187"/>
        <end position="1196"/>
    </location>
</feature>
<feature type="compositionally biased region" description="Basic residues" evidence="2">
    <location>
        <begin position="575"/>
        <end position="585"/>
    </location>
</feature>
<feature type="compositionally biased region" description="Basic and acidic residues" evidence="2">
    <location>
        <begin position="62"/>
        <end position="75"/>
    </location>
</feature>
<feature type="region of interest" description="Disordered" evidence="2">
    <location>
        <begin position="993"/>
        <end position="1016"/>
    </location>
</feature>
<feature type="compositionally biased region" description="Basic and acidic residues" evidence="2">
    <location>
        <begin position="336"/>
        <end position="348"/>
    </location>
</feature>
<keyword evidence="1" id="KW-0175">Coiled coil</keyword>
<feature type="coiled-coil region" evidence="1">
    <location>
        <begin position="253"/>
        <end position="280"/>
    </location>
</feature>
<evidence type="ECO:0000313" key="4">
    <source>
        <dbReference type="EMBL" id="MBN3292693.1"/>
    </source>
</evidence>
<dbReference type="SUPFAM" id="SSF46689">
    <property type="entry name" value="Homeodomain-like"/>
    <property type="match status" value="1"/>
</dbReference>
<evidence type="ECO:0000256" key="1">
    <source>
        <dbReference type="SAM" id="Coils"/>
    </source>
</evidence>
<feature type="compositionally biased region" description="Basic and acidic residues" evidence="2">
    <location>
        <begin position="817"/>
        <end position="829"/>
    </location>
</feature>
<feature type="compositionally biased region" description="Basic and acidic residues" evidence="2">
    <location>
        <begin position="1694"/>
        <end position="1714"/>
    </location>
</feature>
<feature type="region of interest" description="Disordered" evidence="2">
    <location>
        <begin position="503"/>
        <end position="615"/>
    </location>
</feature>
<feature type="compositionally biased region" description="Polar residues" evidence="2">
    <location>
        <begin position="1364"/>
        <end position="1373"/>
    </location>
</feature>
<accession>A0ABS2Z3L0</accession>
<feature type="compositionally biased region" description="Basic and acidic residues" evidence="2">
    <location>
        <begin position="700"/>
        <end position="715"/>
    </location>
</feature>
<feature type="compositionally biased region" description="Low complexity" evidence="2">
    <location>
        <begin position="139"/>
        <end position="153"/>
    </location>
</feature>
<feature type="compositionally biased region" description="Basic and acidic residues" evidence="2">
    <location>
        <begin position="586"/>
        <end position="605"/>
    </location>
</feature>
<comment type="caution">
    <text evidence="4">The sequence shown here is derived from an EMBL/GenBank/DDBJ whole genome shotgun (WGS) entry which is preliminary data.</text>
</comment>
<feature type="region of interest" description="Disordered" evidence="2">
    <location>
        <begin position="334"/>
        <end position="362"/>
    </location>
</feature>
<gene>
    <name evidence="4" type="primary">Bdp1</name>
    <name evidence="4" type="ORF">GTO92_0016828</name>
</gene>
<feature type="compositionally biased region" description="Polar residues" evidence="2">
    <location>
        <begin position="21"/>
        <end position="33"/>
    </location>
</feature>
<feature type="region of interest" description="Disordered" evidence="2">
    <location>
        <begin position="1"/>
        <end position="207"/>
    </location>
</feature>
<dbReference type="SMART" id="SM00717">
    <property type="entry name" value="SANT"/>
    <property type="match status" value="1"/>
</dbReference>
<feature type="region of interest" description="Disordered" evidence="2">
    <location>
        <begin position="1347"/>
        <end position="1432"/>
    </location>
</feature>
<feature type="region of interest" description="Disordered" evidence="2">
    <location>
        <begin position="1683"/>
        <end position="1927"/>
    </location>
</feature>
<dbReference type="Proteomes" id="UP001166052">
    <property type="component" value="Unassembled WGS sequence"/>
</dbReference>
<feature type="compositionally biased region" description="Acidic residues" evidence="2">
    <location>
        <begin position="349"/>
        <end position="362"/>
    </location>
</feature>
<keyword evidence="5" id="KW-1185">Reference proteome</keyword>
<feature type="compositionally biased region" description="Acidic residues" evidence="2">
    <location>
        <begin position="744"/>
        <end position="755"/>
    </location>
</feature>
<feature type="compositionally biased region" description="Acidic residues" evidence="2">
    <location>
        <begin position="1197"/>
        <end position="1208"/>
    </location>
</feature>
<feature type="domain" description="Myb-like" evidence="3">
    <location>
        <begin position="423"/>
        <end position="471"/>
    </location>
</feature>
<feature type="compositionally biased region" description="Polar residues" evidence="2">
    <location>
        <begin position="1885"/>
        <end position="1905"/>
    </location>
</feature>
<evidence type="ECO:0000313" key="5">
    <source>
        <dbReference type="Proteomes" id="UP001166052"/>
    </source>
</evidence>
<dbReference type="Pfam" id="PF15963">
    <property type="entry name" value="Myb_DNA-bind_7"/>
    <property type="match status" value="1"/>
</dbReference>
<protein>
    <submittedName>
        <fullName evidence="4">BDP1 factor</fullName>
    </submittedName>
</protein>
<proteinExistence type="predicted"/>
<feature type="region of interest" description="Disordered" evidence="2">
    <location>
        <begin position="783"/>
        <end position="830"/>
    </location>
</feature>
<feature type="non-terminal residue" evidence="4">
    <location>
        <position position="1"/>
    </location>
</feature>
<feature type="compositionally biased region" description="Basic residues" evidence="2">
    <location>
        <begin position="511"/>
        <end position="528"/>
    </location>
</feature>
<feature type="compositionally biased region" description="Polar residues" evidence="2">
    <location>
        <begin position="161"/>
        <end position="178"/>
    </location>
</feature>
<feature type="compositionally biased region" description="Basic and acidic residues" evidence="2">
    <location>
        <begin position="36"/>
        <end position="46"/>
    </location>
</feature>
<dbReference type="PANTHER" id="PTHR22929">
    <property type="entry name" value="RNA POLYMERASE III TRANSCRIPTION INITIATION FACTOR B"/>
    <property type="match status" value="1"/>
</dbReference>
<dbReference type="InterPro" id="IPR001005">
    <property type="entry name" value="SANT/Myb"/>
</dbReference>
<organism evidence="4 5">
    <name type="scientific">Polypterus senegalus</name>
    <name type="common">Senegal bichir</name>
    <dbReference type="NCBI Taxonomy" id="55291"/>
    <lineage>
        <taxon>Eukaryota</taxon>
        <taxon>Metazoa</taxon>
        <taxon>Chordata</taxon>
        <taxon>Craniata</taxon>
        <taxon>Vertebrata</taxon>
        <taxon>Euteleostomi</taxon>
        <taxon>Actinopterygii</taxon>
        <taxon>Polypteriformes</taxon>
        <taxon>Polypteridae</taxon>
        <taxon>Polypterus</taxon>
    </lineage>
</organism>
<feature type="region of interest" description="Disordered" evidence="2">
    <location>
        <begin position="629"/>
        <end position="758"/>
    </location>
</feature>